<dbReference type="EMBL" id="JJPA01000265">
    <property type="protein sequence ID" value="KKG25703.1"/>
    <property type="molecule type" value="Genomic_DNA"/>
</dbReference>
<dbReference type="EMBL" id="JJQX01000027">
    <property type="protein sequence ID" value="KKH99115.1"/>
    <property type="molecule type" value="Genomic_DNA"/>
</dbReference>
<dbReference type="EMBL" id="JJQW01000011">
    <property type="protein sequence ID" value="KKH91034.1"/>
    <property type="molecule type" value="Genomic_DNA"/>
</dbReference>
<evidence type="ECO:0000313" key="28">
    <source>
        <dbReference type="Proteomes" id="UP000034298"/>
    </source>
</evidence>
<dbReference type="Proteomes" id="UP000033864">
    <property type="component" value="Unassembled WGS sequence"/>
</dbReference>
<evidence type="ECO:0000313" key="13">
    <source>
        <dbReference type="EMBL" id="KKH81001.1"/>
    </source>
</evidence>
<evidence type="ECO:0000313" key="32">
    <source>
        <dbReference type="Proteomes" id="UP000034692"/>
    </source>
</evidence>
<evidence type="ECO:0000313" key="37">
    <source>
        <dbReference type="Proteomes" id="UP000034937"/>
    </source>
</evidence>
<dbReference type="Proteomes" id="UP000034142">
    <property type="component" value="Unassembled WGS sequence"/>
</dbReference>
<comment type="caution">
    <text evidence="2">The sequence shown here is derived from an EMBL/GenBank/DDBJ whole genome shotgun (WGS) entry which is preliminary data.</text>
</comment>
<evidence type="ECO:0000313" key="15">
    <source>
        <dbReference type="EMBL" id="KKH91034.1"/>
    </source>
</evidence>
<dbReference type="Proteomes" id="UP000034040">
    <property type="component" value="Unassembled WGS sequence"/>
</dbReference>
<dbReference type="EMBL" id="JJQP01000230">
    <property type="protein sequence ID" value="KKH63179.1"/>
    <property type="molecule type" value="Genomic_DNA"/>
</dbReference>
<evidence type="ECO:0000313" key="24">
    <source>
        <dbReference type="Proteomes" id="UP000034021"/>
    </source>
</evidence>
<dbReference type="Proteomes" id="UP000034842">
    <property type="component" value="Unassembled WGS sequence"/>
</dbReference>
<name>A0A0F8FFG9_METMZ</name>
<dbReference type="Proteomes" id="UP000034872">
    <property type="component" value="Unassembled WGS sequence"/>
</dbReference>
<dbReference type="AlphaFoldDB" id="A0A0F8FFG9"/>
<dbReference type="EMBL" id="JJQS01000027">
    <property type="protein sequence ID" value="KKH77452.1"/>
    <property type="molecule type" value="Genomic_DNA"/>
</dbReference>
<dbReference type="EMBL" id="JJQM01000097">
    <property type="protein sequence ID" value="KKH54355.1"/>
    <property type="molecule type" value="Genomic_DNA"/>
</dbReference>
<sequence length="66" mass="7804">MYILKSILFMQRVFNKILSYILICKRAIINGLSLKINVKSNKQFINKQFINIFLHGMKNTTLENKL</sequence>
<dbReference type="Proteomes" id="UP000034298">
    <property type="component" value="Unassembled WGS sequence"/>
</dbReference>
<dbReference type="EMBL" id="JJRB01000119">
    <property type="protein sequence ID" value="KKI01567.1"/>
    <property type="molecule type" value="Genomic_DNA"/>
</dbReference>
<dbReference type="EMBL" id="JJQJ01000077">
    <property type="protein sequence ID" value="KKH50761.1"/>
    <property type="molecule type" value="Genomic_DNA"/>
</dbReference>
<gene>
    <name evidence="3" type="ORF">DU30_15200</name>
    <name evidence="1" type="ORF">DU31_10220</name>
    <name evidence="5" type="ORF">DU50_11145</name>
    <name evidence="2" type="ORF">DU52_01450</name>
    <name evidence="4" type="ORF">DU54_10170</name>
    <name evidence="8" type="ORF">DU73_10755</name>
    <name evidence="9" type="ORF">DU75_21605</name>
    <name evidence="7" type="ORF">DU76_16775</name>
    <name evidence="12" type="ORF">DU77_17995</name>
    <name evidence="13" type="ORF">DU78_10955</name>
    <name evidence="17" type="ORF">DU79_11315</name>
    <name evidence="19" type="ORF">DU81_14280</name>
    <name evidence="14" type="ORF">DU82_05000</name>
    <name evidence="18" type="ORF">DU83_08370</name>
    <name evidence="16" type="ORF">DU84_04650</name>
    <name evidence="6" type="ORF">DU85_06870</name>
    <name evidence="11" type="ORF">DU86_11245</name>
    <name evidence="10" type="ORF">DU87_16330</name>
    <name evidence="15" type="ORF">DU88_04390</name>
</gene>
<evidence type="ECO:0000313" key="31">
    <source>
        <dbReference type="Proteomes" id="UP000034668"/>
    </source>
</evidence>
<dbReference type="Proteomes" id="UP000034547">
    <property type="component" value="Unassembled WGS sequence"/>
</dbReference>
<dbReference type="EMBL" id="JJRA01000097">
    <property type="protein sequence ID" value="KKI02751.1"/>
    <property type="molecule type" value="Genomic_DNA"/>
</dbReference>
<dbReference type="Proteomes" id="UP000034399">
    <property type="component" value="Unassembled WGS sequence"/>
</dbReference>
<dbReference type="PATRIC" id="fig|2209.51.peg.2416"/>
<evidence type="ECO:0000313" key="27">
    <source>
        <dbReference type="Proteomes" id="UP000034232"/>
    </source>
</evidence>
<dbReference type="EMBL" id="JJQV01000031">
    <property type="protein sequence ID" value="KKH85467.1"/>
    <property type="molecule type" value="Genomic_DNA"/>
</dbReference>
<evidence type="ECO:0000313" key="18">
    <source>
        <dbReference type="EMBL" id="KKI01567.1"/>
    </source>
</evidence>
<evidence type="ECO:0000313" key="20">
    <source>
        <dbReference type="Proteomes" id="UP000033814"/>
    </source>
</evidence>
<dbReference type="EMBL" id="JJQH01000113">
    <property type="protein sequence ID" value="KKH39157.1"/>
    <property type="molecule type" value="Genomic_DNA"/>
</dbReference>
<dbReference type="EMBL" id="JJQO01000083">
    <property type="protein sequence ID" value="KKH67257.1"/>
    <property type="molecule type" value="Genomic_DNA"/>
</dbReference>
<dbReference type="Proteomes" id="UP000033814">
    <property type="component" value="Unassembled WGS sequence"/>
</dbReference>
<evidence type="ECO:0000313" key="36">
    <source>
        <dbReference type="Proteomes" id="UP000034925"/>
    </source>
</evidence>
<evidence type="ECO:0000313" key="4">
    <source>
        <dbReference type="EMBL" id="KKH34848.1"/>
    </source>
</evidence>
<evidence type="ECO:0000313" key="9">
    <source>
        <dbReference type="EMBL" id="KKH67257.1"/>
    </source>
</evidence>
<evidence type="ECO:0000313" key="29">
    <source>
        <dbReference type="Proteomes" id="UP000034399"/>
    </source>
</evidence>
<dbReference type="EMBL" id="JJQZ01000126">
    <property type="protein sequence ID" value="KKH93702.1"/>
    <property type="molecule type" value="Genomic_DNA"/>
</dbReference>
<evidence type="ECO:0000313" key="14">
    <source>
        <dbReference type="EMBL" id="KKH85467.1"/>
    </source>
</evidence>
<evidence type="ECO:0000313" key="8">
    <source>
        <dbReference type="EMBL" id="KKH63179.1"/>
    </source>
</evidence>
<dbReference type="Proteomes" id="UP000033885">
    <property type="component" value="Unassembled WGS sequence"/>
</dbReference>
<organism evidence="2 29">
    <name type="scientific">Methanosarcina mazei</name>
    <name type="common">Methanosarcina frisia</name>
    <dbReference type="NCBI Taxonomy" id="2209"/>
    <lineage>
        <taxon>Archaea</taxon>
        <taxon>Methanobacteriati</taxon>
        <taxon>Methanobacteriota</taxon>
        <taxon>Stenosarchaea group</taxon>
        <taxon>Methanomicrobia</taxon>
        <taxon>Methanosarcinales</taxon>
        <taxon>Methanosarcinaceae</taxon>
        <taxon>Methanosarcina</taxon>
    </lineage>
</organism>
<evidence type="ECO:0000313" key="3">
    <source>
        <dbReference type="EMBL" id="KKG36618.1"/>
    </source>
</evidence>
<dbReference type="EMBL" id="JJOR01000158">
    <property type="protein sequence ID" value="KKF99586.1"/>
    <property type="molecule type" value="Genomic_DNA"/>
</dbReference>
<reference evidence="20 21" key="1">
    <citation type="journal article" date="2015" name="ISME J.">
        <title>Genomic and phenotypic differentiation among Methanosarcina mazei populations from Columbia River sediment.</title>
        <authorList>
            <person name="Youngblut N.D."/>
            <person name="Wirth J.S."/>
            <person name="Henriksen J.R."/>
            <person name="Smith M."/>
            <person name="Simon H."/>
            <person name="Metcalf W.W."/>
            <person name="Whitaker R.J."/>
        </authorList>
    </citation>
    <scope>NUCLEOTIDE SEQUENCE [LARGE SCALE GENOMIC DNA]</scope>
    <source>
        <strain evidence="4 33">1.H.A.1A.1</strain>
        <strain evidence="5 24">1.H.A.1A.3</strain>
        <strain evidence="6 21">1.H.A.1A.6</strain>
        <strain evidence="7 27">1.H.A.2.3</strain>
        <strain evidence="9 32">1.H.A.2.7</strain>
        <strain evidence="8">1.H.A.2.8</strain>
        <strain evidence="10 23">1.H.M.0.1</strain>
        <strain evidence="11 36">1.H.M.1A.1</strain>
        <strain evidence="12 25">1.H.M.1A.2</strain>
        <strain evidence="13 34">1.H.M.1A.3</strain>
        <strain evidence="14 20">1.H.M.2.2</strain>
        <strain evidence="15 37">1.H.M.2.3</strain>
        <strain evidence="17 31">1.H.M.2.4</strain>
        <strain evidence="16 35">1.H.T.2.1</strain>
        <strain evidence="19 22">1.H.T.2.3</strain>
        <strain evidence="18 30">1.H.T.2.5</strain>
        <strain evidence="1 26">2.F.A.2.3</strain>
        <strain evidence="2 29">3.F.A.1A.1</strain>
        <strain evidence="3 28">3.F.A.1B.1</strain>
    </source>
</reference>
<dbReference type="EMBL" id="JJQG01000148">
    <property type="protein sequence ID" value="KKH34848.1"/>
    <property type="molecule type" value="Genomic_DNA"/>
</dbReference>
<evidence type="ECO:0000313" key="25">
    <source>
        <dbReference type="Proteomes" id="UP000034040"/>
    </source>
</evidence>
<evidence type="ECO:0000313" key="7">
    <source>
        <dbReference type="EMBL" id="KKH54355.1"/>
    </source>
</evidence>
<evidence type="ECO:0000313" key="17">
    <source>
        <dbReference type="EMBL" id="KKH99115.1"/>
    </source>
</evidence>
<evidence type="ECO:0000313" key="34">
    <source>
        <dbReference type="Proteomes" id="UP000034842"/>
    </source>
</evidence>
<accession>A0A0F8FFG9</accession>
<dbReference type="EMBL" id="JJPC01000036">
    <property type="protein sequence ID" value="KKG36618.1"/>
    <property type="molecule type" value="Genomic_DNA"/>
</dbReference>
<dbReference type="Proteomes" id="UP000034021">
    <property type="component" value="Unassembled WGS sequence"/>
</dbReference>
<evidence type="ECO:0000313" key="2">
    <source>
        <dbReference type="EMBL" id="KKG25703.1"/>
    </source>
</evidence>
<evidence type="ECO:0000313" key="6">
    <source>
        <dbReference type="EMBL" id="KKH50761.1"/>
    </source>
</evidence>
<evidence type="ECO:0000313" key="19">
    <source>
        <dbReference type="EMBL" id="KKI02751.1"/>
    </source>
</evidence>
<dbReference type="Proteomes" id="UP000034758">
    <property type="component" value="Unassembled WGS sequence"/>
</dbReference>
<evidence type="ECO:0000313" key="30">
    <source>
        <dbReference type="Proteomes" id="UP000034547"/>
    </source>
</evidence>
<dbReference type="EMBL" id="JJQT01000060">
    <property type="protein sequence ID" value="KKH81001.1"/>
    <property type="molecule type" value="Genomic_DNA"/>
</dbReference>
<evidence type="ECO:0000313" key="16">
    <source>
        <dbReference type="EMBL" id="KKH93702.1"/>
    </source>
</evidence>
<dbReference type="Proteomes" id="UP000033933">
    <property type="component" value="Unassembled WGS sequence"/>
</dbReference>
<dbReference type="EMBL" id="JJQR01000151">
    <property type="protein sequence ID" value="KKH71465.1"/>
    <property type="molecule type" value="Genomic_DNA"/>
</dbReference>
<dbReference type="Proteomes" id="UP000034937">
    <property type="component" value="Unassembled WGS sequence"/>
</dbReference>
<protein>
    <submittedName>
        <fullName evidence="2">Uncharacterized protein</fullName>
    </submittedName>
</protein>
<evidence type="ECO:0000313" key="26">
    <source>
        <dbReference type="Proteomes" id="UP000034142"/>
    </source>
</evidence>
<evidence type="ECO:0000313" key="1">
    <source>
        <dbReference type="EMBL" id="KKF99586.1"/>
    </source>
</evidence>
<evidence type="ECO:0000313" key="10">
    <source>
        <dbReference type="EMBL" id="KKH69094.1"/>
    </source>
</evidence>
<dbReference type="Proteomes" id="UP000034692">
    <property type="component" value="Unassembled WGS sequence"/>
</dbReference>
<dbReference type="Proteomes" id="UP000034668">
    <property type="component" value="Unassembled WGS sequence"/>
</dbReference>
<dbReference type="Proteomes" id="UP000034925">
    <property type="component" value="Unassembled WGS sequence"/>
</dbReference>
<evidence type="ECO:0000313" key="21">
    <source>
        <dbReference type="Proteomes" id="UP000033864"/>
    </source>
</evidence>
<evidence type="ECO:0000313" key="33">
    <source>
        <dbReference type="Proteomes" id="UP000034758"/>
    </source>
</evidence>
<evidence type="ECO:0000313" key="35">
    <source>
        <dbReference type="Proteomes" id="UP000034872"/>
    </source>
</evidence>
<dbReference type="Proteomes" id="UP000034232">
    <property type="component" value="Unassembled WGS sequence"/>
</dbReference>
<proteinExistence type="predicted"/>
<evidence type="ECO:0000313" key="5">
    <source>
        <dbReference type="EMBL" id="KKH39157.1"/>
    </source>
</evidence>
<evidence type="ECO:0000313" key="22">
    <source>
        <dbReference type="Proteomes" id="UP000033885"/>
    </source>
</evidence>
<evidence type="ECO:0000313" key="11">
    <source>
        <dbReference type="EMBL" id="KKH71465.1"/>
    </source>
</evidence>
<evidence type="ECO:0000313" key="12">
    <source>
        <dbReference type="EMBL" id="KKH77452.1"/>
    </source>
</evidence>
<dbReference type="EMBL" id="JJQQ01000039">
    <property type="protein sequence ID" value="KKH69094.1"/>
    <property type="molecule type" value="Genomic_DNA"/>
</dbReference>
<evidence type="ECO:0000313" key="23">
    <source>
        <dbReference type="Proteomes" id="UP000033933"/>
    </source>
</evidence>